<accession>A0A2W4WQ63</accession>
<sequence>MHHLIWRGSAGLGLALLWAPLVQAQATPTIQSDRIIRSSPVIIRRRPIIIQQSPVNPTVIIVPPYPVPHREETQIRVELDARGREWGTVYLNGRVVHRPGNFDRQKTLYLPPGGYRLEVTGVVRSDLWASGYLDLGRDSSRLVVVRFSQADGVSVSGSPYVWIPD</sequence>
<feature type="signal peptide" evidence="1">
    <location>
        <begin position="1"/>
        <end position="24"/>
    </location>
</feature>
<feature type="chain" id="PRO_5016032497" evidence="1">
    <location>
        <begin position="25"/>
        <end position="165"/>
    </location>
</feature>
<proteinExistence type="predicted"/>
<organism evidence="2 3">
    <name type="scientific">Shackletoniella antarctica</name>
    <dbReference type="NCBI Taxonomy" id="268115"/>
    <lineage>
        <taxon>Bacteria</taxon>
        <taxon>Bacillati</taxon>
        <taxon>Cyanobacteriota</taxon>
        <taxon>Cyanophyceae</taxon>
        <taxon>Oculatellales</taxon>
        <taxon>Oculatellaceae</taxon>
        <taxon>Shackletoniella</taxon>
    </lineage>
</organism>
<dbReference type="EMBL" id="QBMN01000021">
    <property type="protein sequence ID" value="PZO44019.1"/>
    <property type="molecule type" value="Genomic_DNA"/>
</dbReference>
<dbReference type="Proteomes" id="UP000249081">
    <property type="component" value="Unassembled WGS sequence"/>
</dbReference>
<protein>
    <submittedName>
        <fullName evidence="2">Uncharacterized protein</fullName>
    </submittedName>
</protein>
<evidence type="ECO:0000313" key="3">
    <source>
        <dbReference type="Proteomes" id="UP000249081"/>
    </source>
</evidence>
<evidence type="ECO:0000256" key="1">
    <source>
        <dbReference type="SAM" id="SignalP"/>
    </source>
</evidence>
<dbReference type="AlphaFoldDB" id="A0A2W4WQ63"/>
<comment type="caution">
    <text evidence="2">The sequence shown here is derived from an EMBL/GenBank/DDBJ whole genome shotgun (WGS) entry which is preliminary data.</text>
</comment>
<name>A0A2W4WQ63_9CYAN</name>
<reference evidence="3" key="1">
    <citation type="submission" date="2018-04" db="EMBL/GenBank/DDBJ databases">
        <authorList>
            <person name="Cornet L."/>
        </authorList>
    </citation>
    <scope>NUCLEOTIDE SEQUENCE [LARGE SCALE GENOMIC DNA]</scope>
</reference>
<reference evidence="2 3" key="2">
    <citation type="submission" date="2018-06" db="EMBL/GenBank/DDBJ databases">
        <title>Metagenomic assembly of (sub)arctic Cyanobacteria and their associated microbiome from non-axenic cultures.</title>
        <authorList>
            <person name="Baurain D."/>
        </authorList>
    </citation>
    <scope>NUCLEOTIDE SEQUENCE [LARGE SCALE GENOMIC DNA]</scope>
    <source>
        <strain evidence="2">ULC041bin1</strain>
    </source>
</reference>
<gene>
    <name evidence="2" type="ORF">DCF17_04835</name>
</gene>
<keyword evidence="1" id="KW-0732">Signal</keyword>
<evidence type="ECO:0000313" key="2">
    <source>
        <dbReference type="EMBL" id="PZO44019.1"/>
    </source>
</evidence>